<keyword evidence="1" id="KW-0539">Nucleus</keyword>
<feature type="compositionally biased region" description="Polar residues" evidence="2">
    <location>
        <begin position="870"/>
        <end position="890"/>
    </location>
</feature>
<dbReference type="GO" id="GO:0000981">
    <property type="term" value="F:DNA-binding transcription factor activity, RNA polymerase II-specific"/>
    <property type="evidence" value="ECO:0007669"/>
    <property type="project" value="InterPro"/>
</dbReference>
<evidence type="ECO:0000256" key="1">
    <source>
        <dbReference type="ARBA" id="ARBA00023242"/>
    </source>
</evidence>
<feature type="domain" description="Zn(2)-C6 fungal-type" evidence="3">
    <location>
        <begin position="467"/>
        <end position="497"/>
    </location>
</feature>
<feature type="compositionally biased region" description="Acidic residues" evidence="2">
    <location>
        <begin position="518"/>
        <end position="552"/>
    </location>
</feature>
<keyword evidence="5" id="KW-1185">Reference proteome</keyword>
<feature type="region of interest" description="Disordered" evidence="2">
    <location>
        <begin position="848"/>
        <end position="908"/>
    </location>
</feature>
<feature type="compositionally biased region" description="Polar residues" evidence="2">
    <location>
        <begin position="928"/>
        <end position="962"/>
    </location>
</feature>
<evidence type="ECO:0000256" key="2">
    <source>
        <dbReference type="SAM" id="MobiDB-lite"/>
    </source>
</evidence>
<evidence type="ECO:0000259" key="3">
    <source>
        <dbReference type="PROSITE" id="PS50048"/>
    </source>
</evidence>
<feature type="region of interest" description="Disordered" evidence="2">
    <location>
        <begin position="404"/>
        <end position="448"/>
    </location>
</feature>
<gene>
    <name evidence="4" type="ORF">F5X68DRAFT_16484</name>
</gene>
<feature type="region of interest" description="Disordered" evidence="2">
    <location>
        <begin position="514"/>
        <end position="558"/>
    </location>
</feature>
<proteinExistence type="predicted"/>
<dbReference type="Pfam" id="PF00172">
    <property type="entry name" value="Zn_clus"/>
    <property type="match status" value="1"/>
</dbReference>
<sequence length="1054" mass="112140">MAEALLGLAPPGAIDAMSSKVPVSHADQLQDHLRRVLQIKSSPTRTEHVSFTFDIRLTVQFTIIEGDNDGAPPTDPALEGANAPPAAPTTRMVRVHDSVMNQPQDNPATQRAVAKHIIGLLSAVDNTTWVVRDISRGPQGWTFTYICKNSFASWAQQNAKNTAKPIIAEYSTKEPDPMTMNRPAFDCRGTVSIAFSKSSRSISVKFDHSPLHKTVGEMMETFQPPPRPVPVVVPPTPSAKTPRKTPKKRKSQAAAEVGEDGVPVEGAVDADGKPKKTPRKRKSQAGGTPADGQAPKRRKKKSTAAADGDATPTITNGQATQQQLDHGNLNDIFPDFSLNVTPTEAARRREIAIKLLSEGGVDPNTLSTEQLTIFSNQSPDLQKESLAMLAQYGAERLRIVHPHKSGAEATASQSPQPPETAYPAEPLTATPAAKKRSRKSKGAAADDSVVTDAILSTGKKPKLSRGACSLCRGSRTKCDKGKPSCGQCQAAGLDCQYPLEVSRAAKLAIAAKKSAETVPDESEDDENETEVAPEVEQTPEEVEEDEPDDIETIDYTSNMPVATMLTPAVDTSSHDYFNVTSGFPAAMVSNAEDHGIAPSSLNYPEPPASASGFGHSTAPVAAYSQPQTQPEATQTRQSKEGTGRRALPSGSSANAAASTTATSAAPSYTSSWQAANSEQVSRSSGGQHVAAKQHRSHGSVQEQQPAPAQDASSAYNSLINLTTLTNAALQQQSASPTIQPTQTVAPAQVSPFQAHAQTAISKSRPGQRAQTRTPLAEGRSTTPAHRVDQHSVPAPAAPAVDNTSYASATDISGNSGYNAYGTRYPNTTAEQDNSRLNYEPYAAQNAAAASSNNTTYSTQSTYGTRSSTGARANQSTQQQQASYPSATTATHGRKTPAHSASLANPPVASYADPMAISNRQTASQQSFNMRNTGSSNTAAAQSRTSFNQPEKSYNDYSGSSVRQQAAQQQQQQQSQPQQTQQSQQNWYGSYTGGNNSSSYGRGGNTYGGASNDSNSYQQQHQQQQHGQMNMANQGYGGGEGDYFDILRNMNNNQR</sequence>
<feature type="compositionally biased region" description="Low complexity" evidence="2">
    <location>
        <begin position="963"/>
        <end position="999"/>
    </location>
</feature>
<dbReference type="InterPro" id="IPR001138">
    <property type="entry name" value="Zn2Cys6_DnaBD"/>
</dbReference>
<dbReference type="OrthoDB" id="3251668at2759"/>
<dbReference type="SMART" id="SM00066">
    <property type="entry name" value="GAL4"/>
    <property type="match status" value="1"/>
</dbReference>
<accession>A0A9P9A9C8</accession>
<feature type="compositionally biased region" description="Pro residues" evidence="2">
    <location>
        <begin position="223"/>
        <end position="237"/>
    </location>
</feature>
<dbReference type="Gene3D" id="4.10.240.10">
    <property type="entry name" value="Zn(2)-C6 fungal-type DNA-binding domain"/>
    <property type="match status" value="1"/>
</dbReference>
<feature type="compositionally biased region" description="Basic residues" evidence="2">
    <location>
        <begin position="241"/>
        <end position="251"/>
    </location>
</feature>
<feature type="compositionally biased region" description="Low complexity" evidence="2">
    <location>
        <begin position="1007"/>
        <end position="1033"/>
    </location>
</feature>
<feature type="compositionally biased region" description="Low complexity" evidence="2">
    <location>
        <begin position="848"/>
        <end position="869"/>
    </location>
</feature>
<dbReference type="AlphaFoldDB" id="A0A9P9A9C8"/>
<feature type="region of interest" description="Disordered" evidence="2">
    <location>
        <begin position="752"/>
        <end position="830"/>
    </location>
</feature>
<feature type="compositionally biased region" description="Low complexity" evidence="2">
    <location>
        <begin position="701"/>
        <end position="711"/>
    </location>
</feature>
<name>A0A9P9A9C8_9PEZI</name>
<feature type="region of interest" description="Disordered" evidence="2">
    <location>
        <begin position="928"/>
        <end position="1054"/>
    </location>
</feature>
<feature type="compositionally biased region" description="Polar residues" evidence="2">
    <location>
        <begin position="768"/>
        <end position="783"/>
    </location>
</feature>
<dbReference type="InterPro" id="IPR036864">
    <property type="entry name" value="Zn2-C6_fun-type_DNA-bd_sf"/>
</dbReference>
<evidence type="ECO:0000313" key="5">
    <source>
        <dbReference type="Proteomes" id="UP000770015"/>
    </source>
</evidence>
<dbReference type="CDD" id="cd00067">
    <property type="entry name" value="GAL4"/>
    <property type="match status" value="1"/>
</dbReference>
<dbReference type="Proteomes" id="UP000770015">
    <property type="component" value="Unassembled WGS sequence"/>
</dbReference>
<feature type="compositionally biased region" description="Polar residues" evidence="2">
    <location>
        <begin position="801"/>
        <end position="817"/>
    </location>
</feature>
<protein>
    <recommendedName>
        <fullName evidence="3">Zn(2)-C6 fungal-type domain-containing protein</fullName>
    </recommendedName>
</protein>
<feature type="region of interest" description="Disordered" evidence="2">
    <location>
        <begin position="219"/>
        <end position="315"/>
    </location>
</feature>
<dbReference type="PROSITE" id="PS00463">
    <property type="entry name" value="ZN2_CY6_FUNGAL_1"/>
    <property type="match status" value="1"/>
</dbReference>
<feature type="compositionally biased region" description="Polar residues" evidence="2">
    <location>
        <begin position="672"/>
        <end position="686"/>
    </location>
</feature>
<feature type="compositionally biased region" description="Polar residues" evidence="2">
    <location>
        <begin position="624"/>
        <end position="636"/>
    </location>
</feature>
<feature type="compositionally biased region" description="Low complexity" evidence="2">
    <location>
        <begin position="646"/>
        <end position="671"/>
    </location>
</feature>
<organism evidence="4 5">
    <name type="scientific">Plectosphaerella plurivora</name>
    <dbReference type="NCBI Taxonomy" id="936078"/>
    <lineage>
        <taxon>Eukaryota</taxon>
        <taxon>Fungi</taxon>
        <taxon>Dikarya</taxon>
        <taxon>Ascomycota</taxon>
        <taxon>Pezizomycotina</taxon>
        <taxon>Sordariomycetes</taxon>
        <taxon>Hypocreomycetidae</taxon>
        <taxon>Glomerellales</taxon>
        <taxon>Plectosphaerellaceae</taxon>
        <taxon>Plectosphaerella</taxon>
    </lineage>
</organism>
<dbReference type="PROSITE" id="PS50048">
    <property type="entry name" value="ZN2_CY6_FUNGAL_2"/>
    <property type="match status" value="1"/>
</dbReference>
<dbReference type="GO" id="GO:0008270">
    <property type="term" value="F:zinc ion binding"/>
    <property type="evidence" value="ECO:0007669"/>
    <property type="project" value="InterPro"/>
</dbReference>
<reference evidence="4" key="1">
    <citation type="journal article" date="2021" name="Nat. Commun.">
        <title>Genetic determinants of endophytism in the Arabidopsis root mycobiome.</title>
        <authorList>
            <person name="Mesny F."/>
            <person name="Miyauchi S."/>
            <person name="Thiergart T."/>
            <person name="Pickel B."/>
            <person name="Atanasova L."/>
            <person name="Karlsson M."/>
            <person name="Huettel B."/>
            <person name="Barry K.W."/>
            <person name="Haridas S."/>
            <person name="Chen C."/>
            <person name="Bauer D."/>
            <person name="Andreopoulos W."/>
            <person name="Pangilinan J."/>
            <person name="LaButti K."/>
            <person name="Riley R."/>
            <person name="Lipzen A."/>
            <person name="Clum A."/>
            <person name="Drula E."/>
            <person name="Henrissat B."/>
            <person name="Kohler A."/>
            <person name="Grigoriev I.V."/>
            <person name="Martin F.M."/>
            <person name="Hacquard S."/>
        </authorList>
    </citation>
    <scope>NUCLEOTIDE SEQUENCE</scope>
    <source>
        <strain evidence="4">MPI-SDFR-AT-0117</strain>
    </source>
</reference>
<evidence type="ECO:0000313" key="4">
    <source>
        <dbReference type="EMBL" id="KAH6685709.1"/>
    </source>
</evidence>
<comment type="caution">
    <text evidence="4">The sequence shown here is derived from an EMBL/GenBank/DDBJ whole genome shotgun (WGS) entry which is preliminary data.</text>
</comment>
<dbReference type="EMBL" id="JAGSXJ010000014">
    <property type="protein sequence ID" value="KAH6685709.1"/>
    <property type="molecule type" value="Genomic_DNA"/>
</dbReference>
<feature type="region of interest" description="Disordered" evidence="2">
    <location>
        <begin position="597"/>
        <end position="711"/>
    </location>
</feature>
<dbReference type="SUPFAM" id="SSF57701">
    <property type="entry name" value="Zn2/Cys6 DNA-binding domain"/>
    <property type="match status" value="1"/>
</dbReference>